<keyword evidence="1" id="KW-0472">Membrane</keyword>
<evidence type="ECO:0000313" key="3">
    <source>
        <dbReference type="Proteomes" id="UP000798488"/>
    </source>
</evidence>
<gene>
    <name evidence="2" type="ORF">SPSYN_02536</name>
</gene>
<dbReference type="AlphaFoldDB" id="A0A9D2WNN0"/>
<evidence type="ECO:0000256" key="1">
    <source>
        <dbReference type="SAM" id="Phobius"/>
    </source>
</evidence>
<keyword evidence="1" id="KW-0812">Transmembrane</keyword>
<comment type="caution">
    <text evidence="2">The sequence shown here is derived from an EMBL/GenBank/DDBJ whole genome shotgun (WGS) entry which is preliminary data.</text>
</comment>
<dbReference type="Proteomes" id="UP000798488">
    <property type="component" value="Unassembled WGS sequence"/>
</dbReference>
<proteinExistence type="predicted"/>
<accession>A0A9D2WNN0</accession>
<keyword evidence="3" id="KW-1185">Reference proteome</keyword>
<evidence type="ECO:0000313" key="2">
    <source>
        <dbReference type="EMBL" id="KAF1084750.1"/>
    </source>
</evidence>
<keyword evidence="1" id="KW-1133">Transmembrane helix</keyword>
<feature type="transmembrane region" description="Helical" evidence="1">
    <location>
        <begin position="6"/>
        <end position="25"/>
    </location>
</feature>
<name>A0A9D2WNN0_9FIRM</name>
<organism evidence="2 3">
    <name type="scientific">Sporotomaculum syntrophicum</name>
    <dbReference type="NCBI Taxonomy" id="182264"/>
    <lineage>
        <taxon>Bacteria</taxon>
        <taxon>Bacillati</taxon>
        <taxon>Bacillota</taxon>
        <taxon>Clostridia</taxon>
        <taxon>Eubacteriales</taxon>
        <taxon>Desulfallaceae</taxon>
        <taxon>Sporotomaculum</taxon>
    </lineage>
</organism>
<sequence length="29" mass="3223">MDLLALIGFVTLLGIIGLFIIAYHYDNNV</sequence>
<protein>
    <submittedName>
        <fullName evidence="2">Uncharacterized protein</fullName>
    </submittedName>
</protein>
<dbReference type="EMBL" id="LSRS01000005">
    <property type="protein sequence ID" value="KAF1084750.1"/>
    <property type="molecule type" value="Genomic_DNA"/>
</dbReference>
<reference evidence="2" key="1">
    <citation type="submission" date="2016-02" db="EMBL/GenBank/DDBJ databases">
        <title>Draft Genome Sequence of Sporotomaculum syntrophicum Strain FB, a Syntrophic Benzoate Degrader.</title>
        <authorList>
            <person name="Nobu M.K."/>
            <person name="Narihiro T."/>
            <person name="Qiu Y.-L."/>
            <person name="Ohashi A."/>
            <person name="Liu W.-T."/>
            <person name="Yuji S."/>
        </authorList>
    </citation>
    <scope>NUCLEOTIDE SEQUENCE</scope>
    <source>
        <strain evidence="2">FB</strain>
    </source>
</reference>